<protein>
    <submittedName>
        <fullName evidence="1">Uncharacterized protein</fullName>
    </submittedName>
</protein>
<evidence type="ECO:0000313" key="2">
    <source>
        <dbReference type="Proteomes" id="UP000019335"/>
    </source>
</evidence>
<keyword evidence="2" id="KW-1185">Reference proteome</keyword>
<dbReference type="Proteomes" id="UP000019335">
    <property type="component" value="Unassembled WGS sequence"/>
</dbReference>
<dbReference type="EMBL" id="AZIL01002270">
    <property type="protein sequence ID" value="EWM22175.1"/>
    <property type="molecule type" value="Genomic_DNA"/>
</dbReference>
<sequence length="93" mass="10902">MKPSYLQQGVVITAFLHFCHLLDNFIHVHGIQCANKQWLDAVTLLDTLPRRLPETAWDDFLLDRVGRFWKDGRTICSLRLSNEEGRPHEEDTR</sequence>
<name>W7T591_9STRA</name>
<evidence type="ECO:0000313" key="1">
    <source>
        <dbReference type="EMBL" id="EWM22175.1"/>
    </source>
</evidence>
<proteinExistence type="predicted"/>
<accession>W7T591</accession>
<dbReference type="AlphaFoldDB" id="W7T591"/>
<comment type="caution">
    <text evidence="1">The sequence shown here is derived from an EMBL/GenBank/DDBJ whole genome shotgun (WGS) entry which is preliminary data.</text>
</comment>
<gene>
    <name evidence="1" type="ORF">Naga_100153g4</name>
</gene>
<reference evidence="1 2" key="1">
    <citation type="journal article" date="2014" name="Mol. Plant">
        <title>Chromosome Scale Genome Assembly and Transcriptome Profiling of Nannochloropsis gaditana in Nitrogen Depletion.</title>
        <authorList>
            <person name="Corteggiani Carpinelli E."/>
            <person name="Telatin A."/>
            <person name="Vitulo N."/>
            <person name="Forcato C."/>
            <person name="D'Angelo M."/>
            <person name="Schiavon R."/>
            <person name="Vezzi A."/>
            <person name="Giacometti G.M."/>
            <person name="Morosinotto T."/>
            <person name="Valle G."/>
        </authorList>
    </citation>
    <scope>NUCLEOTIDE SEQUENCE [LARGE SCALE GENOMIC DNA]</scope>
    <source>
        <strain evidence="1 2">B-31</strain>
    </source>
</reference>
<organism evidence="1 2">
    <name type="scientific">Nannochloropsis gaditana</name>
    <dbReference type="NCBI Taxonomy" id="72520"/>
    <lineage>
        <taxon>Eukaryota</taxon>
        <taxon>Sar</taxon>
        <taxon>Stramenopiles</taxon>
        <taxon>Ochrophyta</taxon>
        <taxon>Eustigmatophyceae</taxon>
        <taxon>Eustigmatales</taxon>
        <taxon>Monodopsidaceae</taxon>
        <taxon>Nannochloropsis</taxon>
    </lineage>
</organism>